<sequence length="152" mass="17676">MNEISLADIINSALLLVTAFGVLAALWQIRVGARSQRATFLKDLYMQLRSDPAVVEAFYKIEYNEFEYGEDFHGSELEPKMDRLLTLIDLVCEMRAQRIMTKREMGFFEYSFGRVAQDQSVRAYLTYLNNFCTENRLQKKPFAAFQAYAQLK</sequence>
<dbReference type="EMBL" id="JACCEV010000005">
    <property type="protein sequence ID" value="NYT86961.1"/>
    <property type="molecule type" value="Genomic_DNA"/>
</dbReference>
<keyword evidence="1" id="KW-1133">Transmembrane helix</keyword>
<evidence type="ECO:0008006" key="4">
    <source>
        <dbReference type="Google" id="ProtNLM"/>
    </source>
</evidence>
<keyword evidence="1" id="KW-0812">Transmembrane</keyword>
<evidence type="ECO:0000313" key="3">
    <source>
        <dbReference type="Proteomes" id="UP000554144"/>
    </source>
</evidence>
<keyword evidence="3" id="KW-1185">Reference proteome</keyword>
<dbReference type="AlphaFoldDB" id="A0A853GX78"/>
<reference evidence="2 3" key="1">
    <citation type="submission" date="2020-07" db="EMBL/GenBank/DDBJ databases">
        <title>Taxonomic revisions and descriptions of new bacterial species based on genomic comparisons in the high-G+C-content subgroup of the family Alcaligenaceae.</title>
        <authorList>
            <person name="Szabo A."/>
            <person name="Felfoldi T."/>
        </authorList>
    </citation>
    <scope>NUCLEOTIDE SEQUENCE [LARGE SCALE GENOMIC DNA]</scope>
    <source>
        <strain evidence="2 3">DSM 25667</strain>
    </source>
</reference>
<feature type="transmembrane region" description="Helical" evidence="1">
    <location>
        <begin position="6"/>
        <end position="27"/>
    </location>
</feature>
<evidence type="ECO:0000256" key="1">
    <source>
        <dbReference type="SAM" id="Phobius"/>
    </source>
</evidence>
<dbReference type="OrthoDB" id="9872141at2"/>
<gene>
    <name evidence="2" type="ORF">H0A62_15270</name>
</gene>
<dbReference type="RefSeq" id="WP_130040454.1">
    <property type="nucleotide sequence ID" value="NZ_JACCEV010000005.1"/>
</dbReference>
<name>A0A853GX78_9BURK</name>
<dbReference type="Proteomes" id="UP000554144">
    <property type="component" value="Unassembled WGS sequence"/>
</dbReference>
<keyword evidence="1" id="KW-0472">Membrane</keyword>
<evidence type="ECO:0000313" key="2">
    <source>
        <dbReference type="EMBL" id="NYT86961.1"/>
    </source>
</evidence>
<accession>A0A853GX78</accession>
<comment type="caution">
    <text evidence="2">The sequence shown here is derived from an EMBL/GenBank/DDBJ whole genome shotgun (WGS) entry which is preliminary data.</text>
</comment>
<organism evidence="2 3">
    <name type="scientific">Pollutimonas harenae</name>
    <dbReference type="NCBI Taxonomy" id="657015"/>
    <lineage>
        <taxon>Bacteria</taxon>
        <taxon>Pseudomonadati</taxon>
        <taxon>Pseudomonadota</taxon>
        <taxon>Betaproteobacteria</taxon>
        <taxon>Burkholderiales</taxon>
        <taxon>Alcaligenaceae</taxon>
        <taxon>Pollutimonas</taxon>
    </lineage>
</organism>
<protein>
    <recommendedName>
        <fullName evidence="4">DUF4760 domain-containing protein</fullName>
    </recommendedName>
</protein>
<proteinExistence type="predicted"/>